<keyword evidence="2" id="KW-0378">Hydrolase</keyword>
<dbReference type="SMART" id="SM00228">
    <property type="entry name" value="PDZ"/>
    <property type="match status" value="1"/>
</dbReference>
<dbReference type="CDD" id="cd06779">
    <property type="entry name" value="cpPDZ_Deg_HtrA-like"/>
    <property type="match status" value="1"/>
</dbReference>
<dbReference type="GO" id="GO:0004252">
    <property type="term" value="F:serine-type endopeptidase activity"/>
    <property type="evidence" value="ECO:0007669"/>
    <property type="project" value="InterPro"/>
</dbReference>
<dbReference type="InterPro" id="IPR009003">
    <property type="entry name" value="Peptidase_S1_PA"/>
</dbReference>
<evidence type="ECO:0000259" key="3">
    <source>
        <dbReference type="SMART" id="SM00228"/>
    </source>
</evidence>
<dbReference type="AlphaFoldDB" id="A0A1F8GRJ7"/>
<dbReference type="Pfam" id="PF13180">
    <property type="entry name" value="PDZ_2"/>
    <property type="match status" value="1"/>
</dbReference>
<dbReference type="InterPro" id="IPR051201">
    <property type="entry name" value="Chloro_Bact_Ser_Proteases"/>
</dbReference>
<dbReference type="Gene3D" id="2.40.10.120">
    <property type="match status" value="1"/>
</dbReference>
<protein>
    <recommendedName>
        <fullName evidence="3">PDZ domain-containing protein</fullName>
    </recommendedName>
</protein>
<reference evidence="4 5" key="1">
    <citation type="journal article" date="2016" name="Nat. Commun.">
        <title>Thousands of microbial genomes shed light on interconnected biogeochemical processes in an aquifer system.</title>
        <authorList>
            <person name="Anantharaman K."/>
            <person name="Brown C.T."/>
            <person name="Hug L.A."/>
            <person name="Sharon I."/>
            <person name="Castelle C.J."/>
            <person name="Probst A.J."/>
            <person name="Thomas B.C."/>
            <person name="Singh A."/>
            <person name="Wilkins M.J."/>
            <person name="Karaoz U."/>
            <person name="Brodie E.L."/>
            <person name="Williams K.H."/>
            <person name="Hubbard S.S."/>
            <person name="Banfield J.F."/>
        </authorList>
    </citation>
    <scope>NUCLEOTIDE SEQUENCE [LARGE SCALE GENOMIC DNA]</scope>
</reference>
<dbReference type="PRINTS" id="PR00834">
    <property type="entry name" value="PROTEASES2C"/>
</dbReference>
<evidence type="ECO:0000313" key="5">
    <source>
        <dbReference type="Proteomes" id="UP000178444"/>
    </source>
</evidence>
<evidence type="ECO:0000313" key="4">
    <source>
        <dbReference type="EMBL" id="OGN27276.1"/>
    </source>
</evidence>
<dbReference type="SUPFAM" id="SSF50156">
    <property type="entry name" value="PDZ domain-like"/>
    <property type="match status" value="1"/>
</dbReference>
<dbReference type="EMBL" id="MGKO01000013">
    <property type="protein sequence ID" value="OGN27276.1"/>
    <property type="molecule type" value="Genomic_DNA"/>
</dbReference>
<name>A0A1F8GRJ7_9BACT</name>
<dbReference type="GO" id="GO:0006508">
    <property type="term" value="P:proteolysis"/>
    <property type="evidence" value="ECO:0007669"/>
    <property type="project" value="UniProtKB-KW"/>
</dbReference>
<evidence type="ECO:0000256" key="2">
    <source>
        <dbReference type="ARBA" id="ARBA00022801"/>
    </source>
</evidence>
<dbReference type="Pfam" id="PF13365">
    <property type="entry name" value="Trypsin_2"/>
    <property type="match status" value="1"/>
</dbReference>
<dbReference type="PANTHER" id="PTHR43343">
    <property type="entry name" value="PEPTIDASE S12"/>
    <property type="match status" value="1"/>
</dbReference>
<organism evidence="4 5">
    <name type="scientific">Candidatus Yanofskybacteria bacterium RIFCSPLOWO2_01_FULL_49_17</name>
    <dbReference type="NCBI Taxonomy" id="1802700"/>
    <lineage>
        <taxon>Bacteria</taxon>
        <taxon>Candidatus Yanofskyibacteriota</taxon>
    </lineage>
</organism>
<dbReference type="PANTHER" id="PTHR43343:SF3">
    <property type="entry name" value="PROTEASE DO-LIKE 8, CHLOROPLASTIC"/>
    <property type="match status" value="1"/>
</dbReference>
<accession>A0A1F8GRJ7</accession>
<dbReference type="SUPFAM" id="SSF50494">
    <property type="entry name" value="Trypsin-like serine proteases"/>
    <property type="match status" value="1"/>
</dbReference>
<keyword evidence="1" id="KW-0645">Protease</keyword>
<comment type="caution">
    <text evidence="4">The sequence shown here is derived from an EMBL/GenBank/DDBJ whole genome shotgun (WGS) entry which is preliminary data.</text>
</comment>
<evidence type="ECO:0000256" key="1">
    <source>
        <dbReference type="ARBA" id="ARBA00022670"/>
    </source>
</evidence>
<gene>
    <name evidence="4" type="ORF">A2941_00255</name>
</gene>
<sequence>MNASTDYDKLPIEAVKKVSPAVVSIVISKYLKDLRKSAPFAFPFSPFGNPLAPHEEPGLEKEKVNVGGGSGFIVHPDGMILTNKHVVFDPDAEYTVITTEGDEYPARVVARDPVTDIAVVKVDPPADGPGLPTVQLGNSKKIEIGQTVMAIGNALGMFKNSVSRGIISGMSRSISAALGTGGETEHLRGMLQTDVAINQGNSGGPLINMDGEAVGINTAIIYGAQNIGFAIPINWAKQDLEDIIRYGRIVKPFLGITCLALNKKIQNQYKLPRVAGSLVMRNAHQPNSVAVMLGSPADRAGLKENDIITHLNGQELAEDEELVDELQKLKVGDQVELTVLRKDQELKVKTTLEERK</sequence>
<dbReference type="Proteomes" id="UP000178444">
    <property type="component" value="Unassembled WGS sequence"/>
</dbReference>
<dbReference type="InterPro" id="IPR036034">
    <property type="entry name" value="PDZ_sf"/>
</dbReference>
<dbReference type="Gene3D" id="2.30.42.10">
    <property type="match status" value="1"/>
</dbReference>
<feature type="domain" description="PDZ" evidence="3">
    <location>
        <begin position="252"/>
        <end position="343"/>
    </location>
</feature>
<dbReference type="InterPro" id="IPR001940">
    <property type="entry name" value="Peptidase_S1C"/>
</dbReference>
<dbReference type="InterPro" id="IPR001478">
    <property type="entry name" value="PDZ"/>
</dbReference>
<proteinExistence type="predicted"/>